<dbReference type="InterPro" id="IPR007321">
    <property type="entry name" value="Transposase_28"/>
</dbReference>
<evidence type="ECO:0000313" key="2">
    <source>
        <dbReference type="EMBL" id="CAH1429281.1"/>
    </source>
</evidence>
<feature type="domain" description="Transposase (putative) gypsy type" evidence="1">
    <location>
        <begin position="58"/>
        <end position="120"/>
    </location>
</feature>
<evidence type="ECO:0000313" key="3">
    <source>
        <dbReference type="Proteomes" id="UP001157418"/>
    </source>
</evidence>
<organism evidence="2 3">
    <name type="scientific">Lactuca virosa</name>
    <dbReference type="NCBI Taxonomy" id="75947"/>
    <lineage>
        <taxon>Eukaryota</taxon>
        <taxon>Viridiplantae</taxon>
        <taxon>Streptophyta</taxon>
        <taxon>Embryophyta</taxon>
        <taxon>Tracheophyta</taxon>
        <taxon>Spermatophyta</taxon>
        <taxon>Magnoliopsida</taxon>
        <taxon>eudicotyledons</taxon>
        <taxon>Gunneridae</taxon>
        <taxon>Pentapetalae</taxon>
        <taxon>asterids</taxon>
        <taxon>campanulids</taxon>
        <taxon>Asterales</taxon>
        <taxon>Asteraceae</taxon>
        <taxon>Cichorioideae</taxon>
        <taxon>Cichorieae</taxon>
        <taxon>Lactucinae</taxon>
        <taxon>Lactuca</taxon>
    </lineage>
</organism>
<dbReference type="Pfam" id="PF04195">
    <property type="entry name" value="Transposase_28"/>
    <property type="match status" value="1"/>
</dbReference>
<comment type="caution">
    <text evidence="2">The sequence shown here is derived from an EMBL/GenBank/DDBJ whole genome shotgun (WGS) entry which is preliminary data.</text>
</comment>
<gene>
    <name evidence="2" type="ORF">LVIROSA_LOCUS16150</name>
</gene>
<dbReference type="EMBL" id="CAKMRJ010002637">
    <property type="protein sequence ID" value="CAH1429281.1"/>
    <property type="molecule type" value="Genomic_DNA"/>
</dbReference>
<dbReference type="Proteomes" id="UP001157418">
    <property type="component" value="Unassembled WGS sequence"/>
</dbReference>
<evidence type="ECO:0000259" key="1">
    <source>
        <dbReference type="Pfam" id="PF04195"/>
    </source>
</evidence>
<proteinExistence type="predicted"/>
<reference evidence="2 3" key="1">
    <citation type="submission" date="2022-01" db="EMBL/GenBank/DDBJ databases">
        <authorList>
            <person name="Xiong W."/>
            <person name="Schranz E."/>
        </authorList>
    </citation>
    <scope>NUCLEOTIDE SEQUENCE [LARGE SCALE GENOMIC DNA]</scope>
</reference>
<accession>A0AAU9MUY2</accession>
<protein>
    <recommendedName>
        <fullName evidence="1">Transposase (putative) gypsy type domain-containing protein</fullName>
    </recommendedName>
</protein>
<dbReference type="AlphaFoldDB" id="A0AAU9MUY2"/>
<keyword evidence="3" id="KW-1185">Reference proteome</keyword>
<name>A0AAU9MUY2_9ASTR</name>
<sequence>MSSQKKNASDRFILRDTTHTYQFEALQQKYGFLPEEDMTFPSKNTNFINPPEWKIGIYVKHLDVGYRLQTSNFFREVLHHHKVHFNQSVPNGVDKVVVFEMLCHAHAITLDLWVFRHFFYFTLTSSRESCTFVVRKHSCNT</sequence>